<protein>
    <submittedName>
        <fullName evidence="2">SMI1 / KNR4 family (SUKH-1)</fullName>
    </submittedName>
</protein>
<proteinExistence type="predicted"/>
<evidence type="ECO:0000313" key="2">
    <source>
        <dbReference type="EMBL" id="SDD32257.1"/>
    </source>
</evidence>
<dbReference type="Gene3D" id="3.40.1580.10">
    <property type="entry name" value="SMI1/KNR4-like"/>
    <property type="match status" value="1"/>
</dbReference>
<sequence length="145" mass="17152">MEELEEILLRLDFKKRNEKPKKTIEEIETLIKFQLPLDYKKFLENYMCFEGSVGKEYIQLWSLEELIETNINYGILDNLTKTIGIGGNGSNEFIAIELTEEHVYRIVLSPFIDLDKQYHIEIGTSFTDFLTRLETGKEWFENETE</sequence>
<dbReference type="InterPro" id="IPR018958">
    <property type="entry name" value="Knr4/Smi1-like_dom"/>
</dbReference>
<dbReference type="RefSeq" id="WP_092441053.1">
    <property type="nucleotide sequence ID" value="NZ_FMYP01000134.1"/>
</dbReference>
<accession>A0A1G6TV49</accession>
<name>A0A1G6TV49_9BACT</name>
<keyword evidence="3" id="KW-1185">Reference proteome</keyword>
<dbReference type="OrthoDB" id="893746at2"/>
<evidence type="ECO:0000259" key="1">
    <source>
        <dbReference type="Pfam" id="PF09346"/>
    </source>
</evidence>
<reference evidence="2 3" key="1">
    <citation type="submission" date="2016-09" db="EMBL/GenBank/DDBJ databases">
        <authorList>
            <person name="Capua I."/>
            <person name="De Benedictis P."/>
            <person name="Joannis T."/>
            <person name="Lombin L.H."/>
            <person name="Cattoli G."/>
        </authorList>
    </citation>
    <scope>NUCLEOTIDE SEQUENCE [LARGE SCALE GENOMIC DNA]</scope>
    <source>
        <strain evidence="2 3">A7P-90m</strain>
    </source>
</reference>
<dbReference type="InterPro" id="IPR037883">
    <property type="entry name" value="Knr4/Smi1-like_sf"/>
</dbReference>
<feature type="domain" description="Knr4/Smi1-like" evidence="1">
    <location>
        <begin position="22"/>
        <end position="131"/>
    </location>
</feature>
<dbReference type="Proteomes" id="UP000199452">
    <property type="component" value="Unassembled WGS sequence"/>
</dbReference>
<organism evidence="2 3">
    <name type="scientific">Williamwhitmania taraxaci</name>
    <dbReference type="NCBI Taxonomy" id="1640674"/>
    <lineage>
        <taxon>Bacteria</taxon>
        <taxon>Pseudomonadati</taxon>
        <taxon>Bacteroidota</taxon>
        <taxon>Bacteroidia</taxon>
        <taxon>Bacteroidales</taxon>
        <taxon>Williamwhitmaniaceae</taxon>
        <taxon>Williamwhitmania</taxon>
    </lineage>
</organism>
<dbReference type="AlphaFoldDB" id="A0A1G6TV49"/>
<evidence type="ECO:0000313" key="3">
    <source>
        <dbReference type="Proteomes" id="UP000199452"/>
    </source>
</evidence>
<dbReference type="EMBL" id="FMYP01000134">
    <property type="protein sequence ID" value="SDD32257.1"/>
    <property type="molecule type" value="Genomic_DNA"/>
</dbReference>
<gene>
    <name evidence="2" type="ORF">SAMN05216323_11343</name>
</gene>
<dbReference type="SUPFAM" id="SSF160631">
    <property type="entry name" value="SMI1/KNR4-like"/>
    <property type="match status" value="1"/>
</dbReference>
<dbReference type="Pfam" id="PF09346">
    <property type="entry name" value="SMI1_KNR4"/>
    <property type="match status" value="1"/>
</dbReference>